<keyword evidence="6" id="KW-1185">Reference proteome</keyword>
<evidence type="ECO:0000256" key="1">
    <source>
        <dbReference type="ARBA" id="ARBA00023125"/>
    </source>
</evidence>
<feature type="domain" description="Response regulatory" evidence="4">
    <location>
        <begin position="2"/>
        <end position="118"/>
    </location>
</feature>
<proteinExistence type="predicted"/>
<dbReference type="InterPro" id="IPR036388">
    <property type="entry name" value="WH-like_DNA-bd_sf"/>
</dbReference>
<gene>
    <name evidence="5" type="ORF">FIV46_16405</name>
</gene>
<dbReference type="Proteomes" id="UP000319148">
    <property type="component" value="Unassembled WGS sequence"/>
</dbReference>
<dbReference type="InterPro" id="IPR016032">
    <property type="entry name" value="Sig_transdc_resp-reg_C-effctor"/>
</dbReference>
<organism evidence="5 6">
    <name type="scientific">Emcibacter nanhaiensis</name>
    <dbReference type="NCBI Taxonomy" id="1505037"/>
    <lineage>
        <taxon>Bacteria</taxon>
        <taxon>Pseudomonadati</taxon>
        <taxon>Pseudomonadota</taxon>
        <taxon>Alphaproteobacteria</taxon>
        <taxon>Emcibacterales</taxon>
        <taxon>Emcibacteraceae</taxon>
        <taxon>Emcibacter</taxon>
    </lineage>
</organism>
<dbReference type="SUPFAM" id="SSF52172">
    <property type="entry name" value="CheY-like"/>
    <property type="match status" value="1"/>
</dbReference>
<evidence type="ECO:0000313" key="5">
    <source>
        <dbReference type="EMBL" id="TPD57686.1"/>
    </source>
</evidence>
<dbReference type="PRINTS" id="PR00038">
    <property type="entry name" value="HTHLUXR"/>
</dbReference>
<sequence>MRTLLIDEFDICRDGMKMLLLETFSEPEVSEARSIEEGLDILSEQQFDLIMIDLDSVNLSYTDLLKPLVPAAGAAPIITLAHKFTPEITAFAMRTGVAACMIKVTPKQMGSLILKMVMAGGRYFPPETLGGDEQQTKICPVNFDKESCPLHQETPLMAPEITRRQLEVLKCIAKGKTNKMIAREMGISAGTVKVHVASILKLFNANNRTQAVNIAIHMKLI</sequence>
<keyword evidence="2" id="KW-0597">Phosphoprotein</keyword>
<evidence type="ECO:0000259" key="3">
    <source>
        <dbReference type="PROSITE" id="PS50043"/>
    </source>
</evidence>
<dbReference type="InterPro" id="IPR000792">
    <property type="entry name" value="Tscrpt_reg_LuxR_C"/>
</dbReference>
<dbReference type="SMART" id="SM00421">
    <property type="entry name" value="HTH_LUXR"/>
    <property type="match status" value="1"/>
</dbReference>
<dbReference type="PANTHER" id="PTHR45566">
    <property type="entry name" value="HTH-TYPE TRANSCRIPTIONAL REGULATOR YHJB-RELATED"/>
    <property type="match status" value="1"/>
</dbReference>
<dbReference type="OrthoDB" id="9805444at2"/>
<feature type="modified residue" description="4-aspartylphosphate" evidence="2">
    <location>
        <position position="53"/>
    </location>
</feature>
<dbReference type="InterPro" id="IPR001789">
    <property type="entry name" value="Sig_transdc_resp-reg_receiver"/>
</dbReference>
<dbReference type="InterPro" id="IPR051015">
    <property type="entry name" value="EvgA-like"/>
</dbReference>
<dbReference type="CDD" id="cd06170">
    <property type="entry name" value="LuxR_C_like"/>
    <property type="match status" value="1"/>
</dbReference>
<reference evidence="6" key="1">
    <citation type="submission" date="2019-06" db="EMBL/GenBank/DDBJ databases">
        <title>The complete genome of Emcibacter congregatus ZYLT.</title>
        <authorList>
            <person name="Zhao Z."/>
        </authorList>
    </citation>
    <scope>NUCLEOTIDE SEQUENCE [LARGE SCALE GENOMIC DNA]</scope>
    <source>
        <strain evidence="6">MCCC 1A06723</strain>
    </source>
</reference>
<dbReference type="Gene3D" id="3.40.50.2300">
    <property type="match status" value="1"/>
</dbReference>
<dbReference type="Gene3D" id="1.10.10.10">
    <property type="entry name" value="Winged helix-like DNA-binding domain superfamily/Winged helix DNA-binding domain"/>
    <property type="match status" value="1"/>
</dbReference>
<dbReference type="PROSITE" id="PS50110">
    <property type="entry name" value="RESPONSE_REGULATORY"/>
    <property type="match status" value="1"/>
</dbReference>
<comment type="caution">
    <text evidence="5">The sequence shown here is derived from an EMBL/GenBank/DDBJ whole genome shotgun (WGS) entry which is preliminary data.</text>
</comment>
<protein>
    <submittedName>
        <fullName evidence="5">Response regulator transcription factor</fullName>
    </submittedName>
</protein>
<dbReference type="GO" id="GO:0003677">
    <property type="term" value="F:DNA binding"/>
    <property type="evidence" value="ECO:0007669"/>
    <property type="project" value="UniProtKB-KW"/>
</dbReference>
<feature type="domain" description="HTH luxR-type" evidence="3">
    <location>
        <begin position="154"/>
        <end position="219"/>
    </location>
</feature>
<dbReference type="EMBL" id="VFIY01000018">
    <property type="protein sequence ID" value="TPD57686.1"/>
    <property type="molecule type" value="Genomic_DNA"/>
</dbReference>
<dbReference type="CDD" id="cd00156">
    <property type="entry name" value="REC"/>
    <property type="match status" value="1"/>
</dbReference>
<accession>A0A501PCJ8</accession>
<dbReference type="SUPFAM" id="SSF46894">
    <property type="entry name" value="C-terminal effector domain of the bipartite response regulators"/>
    <property type="match status" value="1"/>
</dbReference>
<dbReference type="PROSITE" id="PS50043">
    <property type="entry name" value="HTH_LUXR_2"/>
    <property type="match status" value="1"/>
</dbReference>
<evidence type="ECO:0000313" key="6">
    <source>
        <dbReference type="Proteomes" id="UP000319148"/>
    </source>
</evidence>
<name>A0A501PCJ8_9PROT</name>
<dbReference type="RefSeq" id="WP_139942001.1">
    <property type="nucleotide sequence ID" value="NZ_JBHSYP010000005.1"/>
</dbReference>
<evidence type="ECO:0000256" key="2">
    <source>
        <dbReference type="PROSITE-ProRule" id="PRU00169"/>
    </source>
</evidence>
<dbReference type="AlphaFoldDB" id="A0A501PCJ8"/>
<dbReference type="GO" id="GO:0006355">
    <property type="term" value="P:regulation of DNA-templated transcription"/>
    <property type="evidence" value="ECO:0007669"/>
    <property type="project" value="InterPro"/>
</dbReference>
<dbReference type="Pfam" id="PF00196">
    <property type="entry name" value="GerE"/>
    <property type="match status" value="1"/>
</dbReference>
<keyword evidence="1" id="KW-0238">DNA-binding</keyword>
<dbReference type="PANTHER" id="PTHR45566:SF1">
    <property type="entry name" value="HTH-TYPE TRANSCRIPTIONAL REGULATOR YHJB-RELATED"/>
    <property type="match status" value="1"/>
</dbReference>
<dbReference type="GO" id="GO:0000160">
    <property type="term" value="P:phosphorelay signal transduction system"/>
    <property type="evidence" value="ECO:0007669"/>
    <property type="project" value="InterPro"/>
</dbReference>
<dbReference type="InterPro" id="IPR011006">
    <property type="entry name" value="CheY-like_superfamily"/>
</dbReference>
<evidence type="ECO:0000259" key="4">
    <source>
        <dbReference type="PROSITE" id="PS50110"/>
    </source>
</evidence>